<proteinExistence type="predicted"/>
<keyword evidence="4" id="KW-1185">Reference proteome</keyword>
<sequence length="137" mass="15837">MEWFFSQNDCVYKPYRMYNDNSEIKGYCIPVGKTLPPCTPVVTVAARTKCVAVRIVISLLLLILIMAIVYRMSTRNLPNFNYRRRVPQNPRFDDALIDNLNQTLIPNSKLEQPDNANKPQETPDNLEEAVKTEEMDQ</sequence>
<name>A0A834KIL4_VESVU</name>
<accession>A0A834KIL4</accession>
<reference evidence="3" key="1">
    <citation type="journal article" date="2020" name="G3 (Bethesda)">
        <title>High-Quality Assemblies for Three Invasive Social Wasps from the &lt;i&gt;Vespula&lt;/i&gt; Genus.</title>
        <authorList>
            <person name="Harrop T.W.R."/>
            <person name="Guhlin J."/>
            <person name="McLaughlin G.M."/>
            <person name="Permina E."/>
            <person name="Stockwell P."/>
            <person name="Gilligan J."/>
            <person name="Le Lec M.F."/>
            <person name="Gruber M.A.M."/>
            <person name="Quinn O."/>
            <person name="Lovegrove M."/>
            <person name="Duncan E.J."/>
            <person name="Remnant E.J."/>
            <person name="Van Eeckhoven J."/>
            <person name="Graham B."/>
            <person name="Knapp R.A."/>
            <person name="Langford K.W."/>
            <person name="Kronenberg Z."/>
            <person name="Press M.O."/>
            <person name="Eacker S.M."/>
            <person name="Wilson-Rankin E.E."/>
            <person name="Purcell J."/>
            <person name="Lester P.J."/>
            <person name="Dearden P.K."/>
        </authorList>
    </citation>
    <scope>NUCLEOTIDE SEQUENCE</scope>
    <source>
        <strain evidence="3">Marl-1</strain>
    </source>
</reference>
<gene>
    <name evidence="3" type="ORF">HZH66_001950</name>
</gene>
<dbReference type="Proteomes" id="UP000614350">
    <property type="component" value="Unassembled WGS sequence"/>
</dbReference>
<dbReference type="AlphaFoldDB" id="A0A834KIL4"/>
<comment type="caution">
    <text evidence="3">The sequence shown here is derived from an EMBL/GenBank/DDBJ whole genome shotgun (WGS) entry which is preliminary data.</text>
</comment>
<feature type="transmembrane region" description="Helical" evidence="2">
    <location>
        <begin position="51"/>
        <end position="70"/>
    </location>
</feature>
<keyword evidence="2" id="KW-0812">Transmembrane</keyword>
<feature type="region of interest" description="Disordered" evidence="1">
    <location>
        <begin position="105"/>
        <end position="137"/>
    </location>
</feature>
<organism evidence="3 4">
    <name type="scientific">Vespula vulgaris</name>
    <name type="common">Yellow jacket</name>
    <name type="synonym">Wasp</name>
    <dbReference type="NCBI Taxonomy" id="7454"/>
    <lineage>
        <taxon>Eukaryota</taxon>
        <taxon>Metazoa</taxon>
        <taxon>Ecdysozoa</taxon>
        <taxon>Arthropoda</taxon>
        <taxon>Hexapoda</taxon>
        <taxon>Insecta</taxon>
        <taxon>Pterygota</taxon>
        <taxon>Neoptera</taxon>
        <taxon>Endopterygota</taxon>
        <taxon>Hymenoptera</taxon>
        <taxon>Apocrita</taxon>
        <taxon>Aculeata</taxon>
        <taxon>Vespoidea</taxon>
        <taxon>Vespidae</taxon>
        <taxon>Vespinae</taxon>
        <taxon>Vespula</taxon>
    </lineage>
</organism>
<evidence type="ECO:0000313" key="4">
    <source>
        <dbReference type="Proteomes" id="UP000614350"/>
    </source>
</evidence>
<feature type="compositionally biased region" description="Basic and acidic residues" evidence="1">
    <location>
        <begin position="128"/>
        <end position="137"/>
    </location>
</feature>
<evidence type="ECO:0000313" key="3">
    <source>
        <dbReference type="EMBL" id="KAF7407413.1"/>
    </source>
</evidence>
<keyword evidence="2" id="KW-0472">Membrane</keyword>
<protein>
    <submittedName>
        <fullName evidence="3">Uncharacterized protein</fullName>
    </submittedName>
</protein>
<evidence type="ECO:0000256" key="1">
    <source>
        <dbReference type="SAM" id="MobiDB-lite"/>
    </source>
</evidence>
<feature type="compositionally biased region" description="Polar residues" evidence="1">
    <location>
        <begin position="105"/>
        <end position="123"/>
    </location>
</feature>
<keyword evidence="2" id="KW-1133">Transmembrane helix</keyword>
<evidence type="ECO:0000256" key="2">
    <source>
        <dbReference type="SAM" id="Phobius"/>
    </source>
</evidence>
<dbReference type="EMBL" id="JACSEA010000002">
    <property type="protein sequence ID" value="KAF7407413.1"/>
    <property type="molecule type" value="Genomic_DNA"/>
</dbReference>